<dbReference type="Proteomes" id="UP000693981">
    <property type="component" value="Unassembled WGS sequence"/>
</dbReference>
<reference evidence="1" key="1">
    <citation type="submission" date="2021-02" db="EMBL/GenBank/DDBJ databases">
        <authorList>
            <person name="Palmer J.M."/>
        </authorList>
    </citation>
    <scope>NUCLEOTIDE SEQUENCE</scope>
    <source>
        <strain evidence="1">SCRP23</strain>
    </source>
</reference>
<evidence type="ECO:0000313" key="1">
    <source>
        <dbReference type="EMBL" id="KAG7396266.1"/>
    </source>
</evidence>
<protein>
    <submittedName>
        <fullName evidence="1">Uncharacterized protein</fullName>
    </submittedName>
</protein>
<accession>A0A8T1WS31</accession>
<gene>
    <name evidence="1" type="ORF">PHYBOEH_002584</name>
</gene>
<sequence length="185" mass="19892">MRRNFGSVDLAALDLQSPYQAVEPSLEDRFSALNPSADADADYSVDGSEYSSDEGGCIGFPLERMALPHSDVHSTPQSLQDGADFEMEGDAMSELMLPALSLPSRPRSESGDARASRVLHPTPEIPEHLHEQHLRCLGLKVMLSNLSSSSANANAASKPSYVYPGVNDRSKTALLPIRQPSLQAG</sequence>
<dbReference type="EMBL" id="JAGDFL010000166">
    <property type="protein sequence ID" value="KAG7396266.1"/>
    <property type="molecule type" value="Genomic_DNA"/>
</dbReference>
<dbReference type="AlphaFoldDB" id="A0A8T1WS31"/>
<comment type="caution">
    <text evidence="1">The sequence shown here is derived from an EMBL/GenBank/DDBJ whole genome shotgun (WGS) entry which is preliminary data.</text>
</comment>
<keyword evidence="2" id="KW-1185">Reference proteome</keyword>
<proteinExistence type="predicted"/>
<name>A0A8T1WS31_9STRA</name>
<organism evidence="1 2">
    <name type="scientific">Phytophthora boehmeriae</name>
    <dbReference type="NCBI Taxonomy" id="109152"/>
    <lineage>
        <taxon>Eukaryota</taxon>
        <taxon>Sar</taxon>
        <taxon>Stramenopiles</taxon>
        <taxon>Oomycota</taxon>
        <taxon>Peronosporomycetes</taxon>
        <taxon>Peronosporales</taxon>
        <taxon>Peronosporaceae</taxon>
        <taxon>Phytophthora</taxon>
    </lineage>
</organism>
<evidence type="ECO:0000313" key="2">
    <source>
        <dbReference type="Proteomes" id="UP000693981"/>
    </source>
</evidence>
<dbReference type="OrthoDB" id="159515at2759"/>